<protein>
    <recommendedName>
        <fullName evidence="1">EFHB C-terminal EF-hand domain-containing protein</fullName>
    </recommendedName>
</protein>
<evidence type="ECO:0000313" key="2">
    <source>
        <dbReference type="EMBL" id="CAE0832151.1"/>
    </source>
</evidence>
<dbReference type="AlphaFoldDB" id="A0A7S4GCM0"/>
<dbReference type="InterPro" id="IPR057428">
    <property type="entry name" value="EFHB_EF-hand_C"/>
</dbReference>
<name>A0A7S4GCM0_9EUGL</name>
<proteinExistence type="predicted"/>
<evidence type="ECO:0000259" key="1">
    <source>
        <dbReference type="Pfam" id="PF25325"/>
    </source>
</evidence>
<sequence length="425" mass="47464">MALSPLSTSNAGKFHDFVPHIPAAGKVLTDPLDNVSRCMKFDTDNMPSTPPGIKPFRKSTQHEAGKVLVHYGKARDVGPPDMRFGHINNYSDTAKGLMGSKEPSPFVEHLRNLKESTKPLYRSEPLGKSANKFGIVLPEQCKDPNFKFGTSTNMGTHTAKDLIYPLHDPYDDPDQATHERYVKTHGRYEAAEQKKMGYNWLAHGIDPMSFRFGQTEKNREVNGVAQALKPDDKKCTSTAVVKKEVEDFKDVTHDGLGQCKNYGYGERKLDKNFIFGRPGKEDDWGALACMQGEYTLEQQAPDPDVGKATRVGYRNFGTQRAFGVPTVRNDIHKPKLKRVTDFQNYGDEAKAEGLMYPCKYAGQLVHEEDFAAGVSRETMNELQTEAGLGLGPEEFDRVYDRATQISPNGTVCVETFRRAMADLDL</sequence>
<gene>
    <name evidence="2" type="ORF">EGYM00163_LOCUS43434</name>
</gene>
<accession>A0A7S4GCM0</accession>
<feature type="domain" description="EFHB C-terminal EF-hand" evidence="1">
    <location>
        <begin position="353"/>
        <end position="423"/>
    </location>
</feature>
<dbReference type="Pfam" id="PF25325">
    <property type="entry name" value="EF-hand_EFHB_C"/>
    <property type="match status" value="1"/>
</dbReference>
<dbReference type="EMBL" id="HBJA01126147">
    <property type="protein sequence ID" value="CAE0832151.1"/>
    <property type="molecule type" value="Transcribed_RNA"/>
</dbReference>
<organism evidence="2">
    <name type="scientific">Eutreptiella gymnastica</name>
    <dbReference type="NCBI Taxonomy" id="73025"/>
    <lineage>
        <taxon>Eukaryota</taxon>
        <taxon>Discoba</taxon>
        <taxon>Euglenozoa</taxon>
        <taxon>Euglenida</taxon>
        <taxon>Spirocuta</taxon>
        <taxon>Euglenophyceae</taxon>
        <taxon>Eutreptiales</taxon>
        <taxon>Eutreptiaceae</taxon>
        <taxon>Eutreptiella</taxon>
    </lineage>
</organism>
<reference evidence="2" key="1">
    <citation type="submission" date="2021-01" db="EMBL/GenBank/DDBJ databases">
        <authorList>
            <person name="Corre E."/>
            <person name="Pelletier E."/>
            <person name="Niang G."/>
            <person name="Scheremetjew M."/>
            <person name="Finn R."/>
            <person name="Kale V."/>
            <person name="Holt S."/>
            <person name="Cochrane G."/>
            <person name="Meng A."/>
            <person name="Brown T."/>
            <person name="Cohen L."/>
        </authorList>
    </citation>
    <scope>NUCLEOTIDE SEQUENCE</scope>
    <source>
        <strain evidence="2">CCMP1594</strain>
    </source>
</reference>